<name>A0A6J6N670_9ZZZZ</name>
<keyword evidence="1" id="KW-0472">Membrane</keyword>
<reference evidence="2" key="1">
    <citation type="submission" date="2020-05" db="EMBL/GenBank/DDBJ databases">
        <authorList>
            <person name="Chiriac C."/>
            <person name="Salcher M."/>
            <person name="Ghai R."/>
            <person name="Kavagutti S V."/>
        </authorList>
    </citation>
    <scope>NUCLEOTIDE SEQUENCE</scope>
</reference>
<evidence type="ECO:0000313" key="2">
    <source>
        <dbReference type="EMBL" id="CAB4681597.1"/>
    </source>
</evidence>
<feature type="transmembrane region" description="Helical" evidence="1">
    <location>
        <begin position="40"/>
        <end position="62"/>
    </location>
</feature>
<organism evidence="2">
    <name type="scientific">freshwater metagenome</name>
    <dbReference type="NCBI Taxonomy" id="449393"/>
    <lineage>
        <taxon>unclassified sequences</taxon>
        <taxon>metagenomes</taxon>
        <taxon>ecological metagenomes</taxon>
    </lineage>
</organism>
<proteinExistence type="predicted"/>
<gene>
    <name evidence="2" type="ORF">UFOPK2310_01266</name>
</gene>
<sequence>MTALARELTDLTVAMPHQRPSAPDLRVVPASHRARHALRLFAVLALATGLTSAVMVGFSSLVSGWGPI</sequence>
<dbReference type="EMBL" id="CAEZWW010000175">
    <property type="protein sequence ID" value="CAB4681597.1"/>
    <property type="molecule type" value="Genomic_DNA"/>
</dbReference>
<protein>
    <submittedName>
        <fullName evidence="2">Unannotated protein</fullName>
    </submittedName>
</protein>
<evidence type="ECO:0000256" key="1">
    <source>
        <dbReference type="SAM" id="Phobius"/>
    </source>
</evidence>
<accession>A0A6J6N670</accession>
<dbReference type="AlphaFoldDB" id="A0A6J6N670"/>
<keyword evidence="1" id="KW-1133">Transmembrane helix</keyword>
<keyword evidence="1" id="KW-0812">Transmembrane</keyword>